<dbReference type="RefSeq" id="WP_184424499.1">
    <property type="nucleotide sequence ID" value="NZ_AP027362.1"/>
</dbReference>
<dbReference type="InterPro" id="IPR014340">
    <property type="entry name" value="LptA"/>
</dbReference>
<dbReference type="GO" id="GO:0009279">
    <property type="term" value="C:cell outer membrane"/>
    <property type="evidence" value="ECO:0007669"/>
    <property type="project" value="TreeGrafter"/>
</dbReference>
<keyword evidence="1 4" id="KW-0813">Transport</keyword>
<evidence type="ECO:0000313" key="7">
    <source>
        <dbReference type="Proteomes" id="UP000537141"/>
    </source>
</evidence>
<dbReference type="Gene3D" id="2.60.450.10">
    <property type="entry name" value="Lipopolysaccharide (LPS) transport protein A like domain"/>
    <property type="match status" value="1"/>
</dbReference>
<evidence type="ECO:0000259" key="5">
    <source>
        <dbReference type="Pfam" id="PF03968"/>
    </source>
</evidence>
<keyword evidence="2" id="KW-0732">Signal</keyword>
<comment type="function">
    <text evidence="4">Involved in the assembly of lipopolysaccharide (LPS). Required for the translocation of LPS from the inner membrane to the outer membrane. May form a bridge between the inner membrane and the outer membrane, via interactions with LptC and LptD, thereby facilitating LPS transfer across the periplasm.</text>
</comment>
<evidence type="ECO:0000256" key="4">
    <source>
        <dbReference type="HAMAP-Rule" id="MF_01914"/>
    </source>
</evidence>
<dbReference type="PANTHER" id="PTHR36504">
    <property type="entry name" value="LIPOPOLYSACCHARIDE EXPORT SYSTEM PROTEIN LPTA"/>
    <property type="match status" value="1"/>
</dbReference>
<dbReference type="GO" id="GO:0030288">
    <property type="term" value="C:outer membrane-bounded periplasmic space"/>
    <property type="evidence" value="ECO:0007669"/>
    <property type="project" value="TreeGrafter"/>
</dbReference>
<reference evidence="6 7" key="1">
    <citation type="submission" date="2020-08" db="EMBL/GenBank/DDBJ databases">
        <title>Genomic Encyclopedia of Type Strains, Phase IV (KMG-IV): sequencing the most valuable type-strain genomes for metagenomic binning, comparative biology and taxonomic classification.</title>
        <authorList>
            <person name="Goeker M."/>
        </authorList>
    </citation>
    <scope>NUCLEOTIDE SEQUENCE [LARGE SCALE GENOMIC DNA]</scope>
    <source>
        <strain evidence="6 7">DSM 26287</strain>
    </source>
</reference>
<dbReference type="InterPro" id="IPR052037">
    <property type="entry name" value="LPS_export_LptA"/>
</dbReference>
<dbReference type="Pfam" id="PF03968">
    <property type="entry name" value="LptD_N"/>
    <property type="match status" value="1"/>
</dbReference>
<proteinExistence type="inferred from homology"/>
<keyword evidence="3 4" id="KW-0574">Periplasm</keyword>
<gene>
    <name evidence="4" type="primary">lptA</name>
    <name evidence="6" type="ORF">HNQ55_002242</name>
</gene>
<dbReference type="GO" id="GO:0017089">
    <property type="term" value="F:glycolipid transfer activity"/>
    <property type="evidence" value="ECO:0007669"/>
    <property type="project" value="TreeGrafter"/>
</dbReference>
<organism evidence="6 7">
    <name type="scientific">Thalassotalea piscium</name>
    <dbReference type="NCBI Taxonomy" id="1230533"/>
    <lineage>
        <taxon>Bacteria</taxon>
        <taxon>Pseudomonadati</taxon>
        <taxon>Pseudomonadota</taxon>
        <taxon>Gammaproteobacteria</taxon>
        <taxon>Alteromonadales</taxon>
        <taxon>Colwelliaceae</taxon>
        <taxon>Thalassotalea</taxon>
    </lineage>
</organism>
<dbReference type="PANTHER" id="PTHR36504:SF1">
    <property type="entry name" value="LIPOPOLYSACCHARIDE EXPORT SYSTEM PROTEIN LPTA"/>
    <property type="match status" value="1"/>
</dbReference>
<dbReference type="GO" id="GO:0015920">
    <property type="term" value="P:lipopolysaccharide transport"/>
    <property type="evidence" value="ECO:0007669"/>
    <property type="project" value="UniProtKB-UniRule"/>
</dbReference>
<keyword evidence="7" id="KW-1185">Reference proteome</keyword>
<dbReference type="NCBIfam" id="TIGR03002">
    <property type="entry name" value="outer_YhbN_LptA"/>
    <property type="match status" value="1"/>
</dbReference>
<comment type="subcellular location">
    <subcellularLocation>
        <location evidence="4">Periplasm</location>
    </subcellularLocation>
</comment>
<evidence type="ECO:0000313" key="6">
    <source>
        <dbReference type="EMBL" id="MBB6543721.1"/>
    </source>
</evidence>
<comment type="subunit">
    <text evidence="4">Component of the lipopolysaccharide transport and assembly complex.</text>
</comment>
<comment type="caution">
    <text evidence="6">The sequence shown here is derived from an EMBL/GenBank/DDBJ whole genome shotgun (WGS) entry which is preliminary data.</text>
</comment>
<evidence type="ECO:0000256" key="1">
    <source>
        <dbReference type="ARBA" id="ARBA00022448"/>
    </source>
</evidence>
<name>A0A7X0TTY2_9GAMM</name>
<dbReference type="GO" id="GO:0001530">
    <property type="term" value="F:lipopolysaccharide binding"/>
    <property type="evidence" value="ECO:0007669"/>
    <property type="project" value="InterPro"/>
</dbReference>
<protein>
    <recommendedName>
        <fullName evidence="4">Lipopolysaccharide export system protein LptA</fullName>
    </recommendedName>
</protein>
<dbReference type="AlphaFoldDB" id="A0A7X0TTY2"/>
<dbReference type="EMBL" id="JACHHU010000018">
    <property type="protein sequence ID" value="MBB6543721.1"/>
    <property type="molecule type" value="Genomic_DNA"/>
</dbReference>
<dbReference type="GO" id="GO:0043165">
    <property type="term" value="P:Gram-negative-bacterium-type cell outer membrane assembly"/>
    <property type="evidence" value="ECO:0007669"/>
    <property type="project" value="UniProtKB-UniRule"/>
</dbReference>
<feature type="domain" description="Organic solvent tolerance-like N-terminal" evidence="5">
    <location>
        <begin position="21"/>
        <end position="131"/>
    </location>
</feature>
<evidence type="ECO:0000256" key="2">
    <source>
        <dbReference type="ARBA" id="ARBA00022729"/>
    </source>
</evidence>
<accession>A0A7X0TTY2</accession>
<dbReference type="InterPro" id="IPR005653">
    <property type="entry name" value="OstA-like_N"/>
</dbReference>
<comment type="similarity">
    <text evidence="4">Belongs to the LptA family.</text>
</comment>
<dbReference type="Proteomes" id="UP000537141">
    <property type="component" value="Unassembled WGS sequence"/>
</dbReference>
<evidence type="ECO:0000256" key="3">
    <source>
        <dbReference type="ARBA" id="ARBA00022764"/>
    </source>
</evidence>
<sequence length="159" mass="17477">MSSALVSTSYADKLDLKKEINIDASRQAADLKNKIFSYIDNVVITQGTLRIKADLVQVITDTETDEKTYIAKGNPATFSQKLDDGTPIYLQANEIKYQPSQNIVVISGNAELRQEGSKVSGSIITYNFVTEQVSADSDADSDENNRVKTVLQPKALDKN</sequence>
<dbReference type="HAMAP" id="MF_01914">
    <property type="entry name" value="LPS_assembly_LptA"/>
    <property type="match status" value="1"/>
</dbReference>